<evidence type="ECO:0000256" key="2">
    <source>
        <dbReference type="ARBA" id="ARBA00022475"/>
    </source>
</evidence>
<sequence>MQKYTPFLSRLLLNMLEYIVVAIVVASCLTAGRLVNQSFSLLPPSLYGMLIFAIVLSIGNKTGLLPEKLFHAPMAVIIRFMSFVFVPVSVGVMQYGDLLLSSGLEILAVGISVTFSLLAIVGLLSKKLLGDESVD</sequence>
<evidence type="ECO:0000256" key="1">
    <source>
        <dbReference type="ARBA" id="ARBA00004651"/>
    </source>
</evidence>
<keyword evidence="2" id="KW-1003">Cell membrane</keyword>
<keyword evidence="8" id="KW-1185">Reference proteome</keyword>
<evidence type="ECO:0000256" key="3">
    <source>
        <dbReference type="ARBA" id="ARBA00022692"/>
    </source>
</evidence>
<proteinExistence type="predicted"/>
<dbReference type="PANTHER" id="PTHR33931">
    <property type="entry name" value="HOLIN-LIKE PROTEIN CIDA-RELATED"/>
    <property type="match status" value="1"/>
</dbReference>
<evidence type="ECO:0000256" key="6">
    <source>
        <dbReference type="SAM" id="Phobius"/>
    </source>
</evidence>
<dbReference type="PANTHER" id="PTHR33931:SF5">
    <property type="entry name" value="UPF0299 MEMBRANE PROTEIN YOHJ"/>
    <property type="match status" value="1"/>
</dbReference>
<keyword evidence="3 6" id="KW-0812">Transmembrane</keyword>
<comment type="caution">
    <text evidence="7">The sequence shown here is derived from an EMBL/GenBank/DDBJ whole genome shotgun (WGS) entry which is preliminary data.</text>
</comment>
<name>A0ABU3SWM0_9ALTE</name>
<feature type="transmembrane region" description="Helical" evidence="6">
    <location>
        <begin position="12"/>
        <end position="34"/>
    </location>
</feature>
<evidence type="ECO:0000313" key="8">
    <source>
        <dbReference type="Proteomes" id="UP001247805"/>
    </source>
</evidence>
<evidence type="ECO:0000313" key="7">
    <source>
        <dbReference type="EMBL" id="MDU0354312.1"/>
    </source>
</evidence>
<dbReference type="RefSeq" id="WP_316025922.1">
    <property type="nucleotide sequence ID" value="NZ_JAWDIO010000002.1"/>
</dbReference>
<protein>
    <submittedName>
        <fullName evidence="7">CidA/LrgA family protein</fullName>
    </submittedName>
</protein>
<organism evidence="7 8">
    <name type="scientific">Paraglaciecola aquimarina</name>
    <dbReference type="NCBI Taxonomy" id="1235557"/>
    <lineage>
        <taxon>Bacteria</taxon>
        <taxon>Pseudomonadati</taxon>
        <taxon>Pseudomonadota</taxon>
        <taxon>Gammaproteobacteria</taxon>
        <taxon>Alteromonadales</taxon>
        <taxon>Alteromonadaceae</taxon>
        <taxon>Paraglaciecola</taxon>
    </lineage>
</organism>
<evidence type="ECO:0000256" key="5">
    <source>
        <dbReference type="ARBA" id="ARBA00023136"/>
    </source>
</evidence>
<dbReference type="EMBL" id="JAWDIO010000002">
    <property type="protein sequence ID" value="MDU0354312.1"/>
    <property type="molecule type" value="Genomic_DNA"/>
</dbReference>
<dbReference type="Proteomes" id="UP001247805">
    <property type="component" value="Unassembled WGS sequence"/>
</dbReference>
<evidence type="ECO:0000256" key="4">
    <source>
        <dbReference type="ARBA" id="ARBA00022989"/>
    </source>
</evidence>
<accession>A0ABU3SWM0</accession>
<gene>
    <name evidence="7" type="ORF">RS130_10555</name>
</gene>
<keyword evidence="5 6" id="KW-0472">Membrane</keyword>
<feature type="transmembrane region" description="Helical" evidence="6">
    <location>
        <begin position="76"/>
        <end position="96"/>
    </location>
</feature>
<dbReference type="InterPro" id="IPR005538">
    <property type="entry name" value="LrgA/CidA"/>
</dbReference>
<dbReference type="PROSITE" id="PS51257">
    <property type="entry name" value="PROKAR_LIPOPROTEIN"/>
    <property type="match status" value="1"/>
</dbReference>
<dbReference type="Pfam" id="PF03788">
    <property type="entry name" value="LrgA"/>
    <property type="match status" value="1"/>
</dbReference>
<comment type="subcellular location">
    <subcellularLocation>
        <location evidence="1">Cell membrane</location>
        <topology evidence="1">Multi-pass membrane protein</topology>
    </subcellularLocation>
</comment>
<feature type="transmembrane region" description="Helical" evidence="6">
    <location>
        <begin position="102"/>
        <end position="124"/>
    </location>
</feature>
<reference evidence="7 8" key="1">
    <citation type="submission" date="2023-10" db="EMBL/GenBank/DDBJ databases">
        <title>Glaciecola aquimarina strain GGW-M5 nov., isolated from a coastal seawater.</title>
        <authorList>
            <person name="Bayburt H."/>
            <person name="Kim J.M."/>
            <person name="Choi B.J."/>
            <person name="Jeon C.O."/>
        </authorList>
    </citation>
    <scope>NUCLEOTIDE SEQUENCE [LARGE SCALE GENOMIC DNA]</scope>
    <source>
        <strain evidence="7 8">KCTC 32108</strain>
    </source>
</reference>
<keyword evidence="4 6" id="KW-1133">Transmembrane helix</keyword>